<accession>L8E8M1</accession>
<feature type="region of interest" description="Disordered" evidence="1">
    <location>
        <begin position="38"/>
        <end position="90"/>
    </location>
</feature>
<evidence type="ECO:0000313" key="2">
    <source>
        <dbReference type="EMBL" id="CCQ43076.1"/>
    </source>
</evidence>
<gene>
    <name evidence="2" type="primary">SRL</name>
</gene>
<protein>
    <submittedName>
        <fullName evidence="2">Alternative protein SRL</fullName>
    </submittedName>
</protein>
<name>L8E8M1_HUMAN</name>
<dbReference type="OrthoDB" id="422720at2759"/>
<dbReference type="EMBL" id="HF583579">
    <property type="protein sequence ID" value="CCQ43076.1"/>
    <property type="molecule type" value="Genomic_DNA"/>
</dbReference>
<proteinExistence type="predicted"/>
<organism evidence="2">
    <name type="scientific">Homo sapiens</name>
    <name type="common">Human</name>
    <dbReference type="NCBI Taxonomy" id="9606"/>
    <lineage>
        <taxon>Eukaryota</taxon>
        <taxon>Metazoa</taxon>
        <taxon>Chordata</taxon>
        <taxon>Craniata</taxon>
        <taxon>Vertebrata</taxon>
        <taxon>Euteleostomi</taxon>
        <taxon>Mammalia</taxon>
        <taxon>Eutheria</taxon>
        <taxon>Euarchontoglires</taxon>
        <taxon>Primates</taxon>
        <taxon>Haplorrhini</taxon>
        <taxon>Catarrhini</taxon>
        <taxon>Hominidae</taxon>
        <taxon>Homo</taxon>
    </lineage>
</organism>
<sequence>MCMVHSLCMPRRPSPGCLEGLLCTQPAASLGNKLSWGPYPRGRSQDAPAQHQEVILDPGQWKGRQRERHSEVRQGKPVGSQVRSMRRTSS</sequence>
<evidence type="ECO:0000256" key="1">
    <source>
        <dbReference type="SAM" id="MobiDB-lite"/>
    </source>
</evidence>
<dbReference type="AlphaFoldDB" id="L8E8M1"/>
<dbReference type="ChiTaRS" id="SRL">
    <property type="organism name" value="human"/>
</dbReference>
<reference evidence="2" key="1">
    <citation type="journal article" date="2013" name="PLoS ONE">
        <title>Direct detection of alternative open reading frames translation products in human significantly expands the proteome.</title>
        <authorList>
            <person name="Vanderperre B."/>
            <person name="Lucier J.-F."/>
            <person name="Motard J."/>
            <person name="Tremblay G."/>
            <person name="Vanderperre S."/>
            <person name="Wisztorski M."/>
            <person name="Salzet M."/>
            <person name="Boisvert F.-M."/>
            <person name="Roucou X."/>
        </authorList>
    </citation>
    <scope>NUCLEOTIDE SEQUENCE</scope>
</reference>